<proteinExistence type="predicted"/>
<gene>
    <name evidence="1" type="ORF">FD31_GL000282</name>
</gene>
<organism evidence="1 2">
    <name type="scientific">Companilactobacillus nantensis DSM 16982</name>
    <dbReference type="NCBI Taxonomy" id="1423774"/>
    <lineage>
        <taxon>Bacteria</taxon>
        <taxon>Bacillati</taxon>
        <taxon>Bacillota</taxon>
        <taxon>Bacilli</taxon>
        <taxon>Lactobacillales</taxon>
        <taxon>Lactobacillaceae</taxon>
        <taxon>Companilactobacillus</taxon>
    </lineage>
</organism>
<protein>
    <submittedName>
        <fullName evidence="1">Uncharacterized protein</fullName>
    </submittedName>
</protein>
<evidence type="ECO:0000313" key="2">
    <source>
        <dbReference type="Proteomes" id="UP000051302"/>
    </source>
</evidence>
<name>A0A0R1WI26_9LACO</name>
<comment type="caution">
    <text evidence="1">The sequence shown here is derived from an EMBL/GenBank/DDBJ whole genome shotgun (WGS) entry which is preliminary data.</text>
</comment>
<dbReference type="Proteomes" id="UP000051302">
    <property type="component" value="Unassembled WGS sequence"/>
</dbReference>
<reference evidence="1 2" key="1">
    <citation type="journal article" date="2015" name="Genome Announc.">
        <title>Expanding the biotechnology potential of lactobacilli through comparative genomics of 213 strains and associated genera.</title>
        <authorList>
            <person name="Sun Z."/>
            <person name="Harris H.M."/>
            <person name="McCann A."/>
            <person name="Guo C."/>
            <person name="Argimon S."/>
            <person name="Zhang W."/>
            <person name="Yang X."/>
            <person name="Jeffery I.B."/>
            <person name="Cooney J.C."/>
            <person name="Kagawa T.F."/>
            <person name="Liu W."/>
            <person name="Song Y."/>
            <person name="Salvetti E."/>
            <person name="Wrobel A."/>
            <person name="Rasinkangas P."/>
            <person name="Parkhill J."/>
            <person name="Rea M.C."/>
            <person name="O'Sullivan O."/>
            <person name="Ritari J."/>
            <person name="Douillard F.P."/>
            <person name="Paul Ross R."/>
            <person name="Yang R."/>
            <person name="Briner A.E."/>
            <person name="Felis G.E."/>
            <person name="de Vos W.M."/>
            <person name="Barrangou R."/>
            <person name="Klaenhammer T.R."/>
            <person name="Caufield P.W."/>
            <person name="Cui Y."/>
            <person name="Zhang H."/>
            <person name="O'Toole P.W."/>
        </authorList>
    </citation>
    <scope>NUCLEOTIDE SEQUENCE [LARGE SCALE GENOMIC DNA]</scope>
    <source>
        <strain evidence="1 2">DSM 16982</strain>
    </source>
</reference>
<accession>A0A0R1WI26</accession>
<dbReference type="AlphaFoldDB" id="A0A0R1WI26"/>
<keyword evidence="2" id="KW-1185">Reference proteome</keyword>
<evidence type="ECO:0000313" key="1">
    <source>
        <dbReference type="EMBL" id="KRM17393.1"/>
    </source>
</evidence>
<dbReference type="EMBL" id="AZFV01000010">
    <property type="protein sequence ID" value="KRM17393.1"/>
    <property type="molecule type" value="Genomic_DNA"/>
</dbReference>
<dbReference type="PATRIC" id="fig|1423774.3.peg.289"/>
<dbReference type="STRING" id="1423774.FD31_GL000282"/>
<sequence>MNDLTHDKKLSDVTQKIDDFNDETKLNLKLHVEHELHDHRKILPNGLSYGNIHEAIEHEVDQRMDKFTKNTKLKPQELYGYLELKLAEDPSLSKRQLHYLAYDHLANETPNRFLKKMFKKLRRRMR</sequence>